<feature type="binding site" evidence="7 10">
    <location>
        <position position="45"/>
    </location>
    <ligand>
        <name>Mg(2+)</name>
        <dbReference type="ChEBI" id="CHEBI:18420"/>
    </ligand>
</feature>
<comment type="catalytic activity">
    <reaction evidence="7">
        <text>(6R)-5,10-methylene-5,6,7,8-tetrahydrofolate + 3-methyl-2-oxobutanoate + H2O = 2-dehydropantoate + (6S)-5,6,7,8-tetrahydrofolate</text>
        <dbReference type="Rhea" id="RHEA:11824"/>
        <dbReference type="ChEBI" id="CHEBI:11561"/>
        <dbReference type="ChEBI" id="CHEBI:11851"/>
        <dbReference type="ChEBI" id="CHEBI:15377"/>
        <dbReference type="ChEBI" id="CHEBI:15636"/>
        <dbReference type="ChEBI" id="CHEBI:57453"/>
        <dbReference type="EC" id="2.1.2.11"/>
    </reaction>
</comment>
<feature type="binding site" evidence="7 10">
    <location>
        <position position="84"/>
    </location>
    <ligand>
        <name>Mg(2+)</name>
        <dbReference type="ChEBI" id="CHEBI:18420"/>
    </ligand>
</feature>
<feature type="binding site" evidence="7 10">
    <location>
        <position position="115"/>
    </location>
    <ligand>
        <name>Mg(2+)</name>
        <dbReference type="ChEBI" id="CHEBI:18420"/>
    </ligand>
</feature>
<dbReference type="GO" id="GO:0032259">
    <property type="term" value="P:methylation"/>
    <property type="evidence" value="ECO:0007669"/>
    <property type="project" value="UniProtKB-KW"/>
</dbReference>
<name>A0A2T2XHK9_9FIRM</name>
<dbReference type="SUPFAM" id="SSF51621">
    <property type="entry name" value="Phosphoenolpyruvate/pyruvate domain"/>
    <property type="match status" value="1"/>
</dbReference>
<dbReference type="CDD" id="cd06557">
    <property type="entry name" value="KPHMT-like"/>
    <property type="match status" value="1"/>
</dbReference>
<dbReference type="PANTHER" id="PTHR20881">
    <property type="entry name" value="3-METHYL-2-OXOBUTANOATE HYDROXYMETHYLTRANSFERASE"/>
    <property type="match status" value="1"/>
</dbReference>
<sequence length="282" mass="30587">MMAKLTIPDMIKLKGQRPISWMTAYDFVQSQLVAAAGIDVILVGDSLGMTTLGFNTTLPVTIDHMVHHSAAVRRGAPDTLMIVDLPFLTYTEPGQALRNAGRVMQETLADGVKLEGGQAILPVVDALIKESIPVIGHLGLTPQSVHRMGGYKVQARSAEAIKLLVDDARQLSAHGVSAIVLEGIPDRVAQYVTQEISVPTIGIGAGAGCDGQVLVFHDCLGLSSGYPKFARPFEDLRSRIIEGLSQYRIQVEARTFPNDQESYHVTDHEWTEFLSLVQSTSQ</sequence>
<organism evidence="11 12">
    <name type="scientific">Sulfobacillus benefaciens</name>
    <dbReference type="NCBI Taxonomy" id="453960"/>
    <lineage>
        <taxon>Bacteria</taxon>
        <taxon>Bacillati</taxon>
        <taxon>Bacillota</taxon>
        <taxon>Clostridia</taxon>
        <taxon>Eubacteriales</taxon>
        <taxon>Clostridiales Family XVII. Incertae Sedis</taxon>
        <taxon>Sulfobacillus</taxon>
    </lineage>
</organism>
<dbReference type="Gene3D" id="3.20.20.60">
    <property type="entry name" value="Phosphoenolpyruvate-binding domains"/>
    <property type="match status" value="1"/>
</dbReference>
<dbReference type="GO" id="GO:0005737">
    <property type="term" value="C:cytoplasm"/>
    <property type="evidence" value="ECO:0007669"/>
    <property type="project" value="UniProtKB-SubCell"/>
</dbReference>
<dbReference type="InterPro" id="IPR015813">
    <property type="entry name" value="Pyrv/PenolPyrv_kinase-like_dom"/>
</dbReference>
<proteinExistence type="inferred from homology"/>
<gene>
    <name evidence="7 11" type="primary">panB</name>
    <name evidence="11" type="ORF">C7B46_07970</name>
</gene>
<dbReference type="InterPro" id="IPR040442">
    <property type="entry name" value="Pyrv_kinase-like_dom_sf"/>
</dbReference>
<evidence type="ECO:0000256" key="8">
    <source>
        <dbReference type="PIRSR" id="PIRSR000388-1"/>
    </source>
</evidence>
<dbReference type="Proteomes" id="UP000242972">
    <property type="component" value="Unassembled WGS sequence"/>
</dbReference>
<comment type="pathway">
    <text evidence="1 7">Cofactor biosynthesis; (R)-pantothenate biosynthesis; (R)-pantoate from 3-methyl-2-oxobutanoate: step 1/2.</text>
</comment>
<dbReference type="InterPro" id="IPR003700">
    <property type="entry name" value="Pantoate_hydroxy_MeTrfase"/>
</dbReference>
<evidence type="ECO:0000256" key="9">
    <source>
        <dbReference type="PIRSR" id="PIRSR000388-2"/>
    </source>
</evidence>
<comment type="function">
    <text evidence="6 7">Catalyzes the reversible reaction in which hydroxymethyl group from 5,10-methylenetetrahydrofolate is transferred onto alpha-ketoisovalerate to form ketopantoate.</text>
</comment>
<keyword evidence="4 7" id="KW-0566">Pantothenate biosynthesis</keyword>
<keyword evidence="11" id="KW-0489">Methyltransferase</keyword>
<feature type="binding site" evidence="7 9">
    <location>
        <position position="84"/>
    </location>
    <ligand>
        <name>3-methyl-2-oxobutanoate</name>
        <dbReference type="ChEBI" id="CHEBI:11851"/>
    </ligand>
</feature>
<dbReference type="FunFam" id="3.20.20.60:FF:000003">
    <property type="entry name" value="3-methyl-2-oxobutanoate hydroxymethyltransferase"/>
    <property type="match status" value="1"/>
</dbReference>
<dbReference type="NCBIfam" id="NF001452">
    <property type="entry name" value="PRK00311.1"/>
    <property type="match status" value="1"/>
</dbReference>
<evidence type="ECO:0000256" key="4">
    <source>
        <dbReference type="ARBA" id="ARBA00022655"/>
    </source>
</evidence>
<protein>
    <recommendedName>
        <fullName evidence="7">3-methyl-2-oxobutanoate hydroxymethyltransferase</fullName>
        <ecNumber evidence="7">2.1.2.11</ecNumber>
    </recommendedName>
    <alternativeName>
        <fullName evidence="7">Ketopantoate hydroxymethyltransferase</fullName>
        <shortName evidence="7">KPHMT</shortName>
    </alternativeName>
</protein>
<keyword evidence="5 7" id="KW-0808">Transferase</keyword>
<dbReference type="GO" id="GO:0015940">
    <property type="term" value="P:pantothenate biosynthetic process"/>
    <property type="evidence" value="ECO:0007669"/>
    <property type="project" value="UniProtKB-UniRule"/>
</dbReference>
<evidence type="ECO:0000256" key="1">
    <source>
        <dbReference type="ARBA" id="ARBA00005033"/>
    </source>
</evidence>
<reference evidence="11 12" key="1">
    <citation type="journal article" date="2014" name="BMC Genomics">
        <title>Comparison of environmental and isolate Sulfobacillus genomes reveals diverse carbon, sulfur, nitrogen, and hydrogen metabolisms.</title>
        <authorList>
            <person name="Justice N.B."/>
            <person name="Norman A."/>
            <person name="Brown C.T."/>
            <person name="Singh A."/>
            <person name="Thomas B.C."/>
            <person name="Banfield J.F."/>
        </authorList>
    </citation>
    <scope>NUCLEOTIDE SEQUENCE [LARGE SCALE GENOMIC DNA]</scope>
    <source>
        <strain evidence="11">AMDSBA4</strain>
    </source>
</reference>
<dbReference type="GO" id="GO:0003864">
    <property type="term" value="F:3-methyl-2-oxobutanoate hydroxymethyltransferase activity"/>
    <property type="evidence" value="ECO:0007669"/>
    <property type="project" value="UniProtKB-UniRule"/>
</dbReference>
<dbReference type="Pfam" id="PF02548">
    <property type="entry name" value="Pantoate_transf"/>
    <property type="match status" value="1"/>
</dbReference>
<evidence type="ECO:0000256" key="2">
    <source>
        <dbReference type="ARBA" id="ARBA00008676"/>
    </source>
</evidence>
<evidence type="ECO:0000256" key="10">
    <source>
        <dbReference type="PIRSR" id="PIRSR000388-3"/>
    </source>
</evidence>
<keyword evidence="7" id="KW-0963">Cytoplasm</keyword>
<evidence type="ECO:0000256" key="3">
    <source>
        <dbReference type="ARBA" id="ARBA00011424"/>
    </source>
</evidence>
<evidence type="ECO:0000256" key="5">
    <source>
        <dbReference type="ARBA" id="ARBA00022679"/>
    </source>
</evidence>
<keyword evidence="7 10" id="KW-0479">Metal-binding</keyword>
<dbReference type="NCBIfam" id="TIGR00222">
    <property type="entry name" value="panB"/>
    <property type="match status" value="1"/>
</dbReference>
<dbReference type="GO" id="GO:0000287">
    <property type="term" value="F:magnesium ion binding"/>
    <property type="evidence" value="ECO:0007669"/>
    <property type="project" value="TreeGrafter"/>
</dbReference>
<dbReference type="HAMAP" id="MF_00156">
    <property type="entry name" value="PanB"/>
    <property type="match status" value="1"/>
</dbReference>
<dbReference type="GO" id="GO:0008168">
    <property type="term" value="F:methyltransferase activity"/>
    <property type="evidence" value="ECO:0007669"/>
    <property type="project" value="UniProtKB-KW"/>
</dbReference>
<dbReference type="AlphaFoldDB" id="A0A2T2XHK9"/>
<evidence type="ECO:0000256" key="7">
    <source>
        <dbReference type="HAMAP-Rule" id="MF_00156"/>
    </source>
</evidence>
<dbReference type="EC" id="2.1.2.11" evidence="7"/>
<evidence type="ECO:0000256" key="6">
    <source>
        <dbReference type="ARBA" id="ARBA00056497"/>
    </source>
</evidence>
<feature type="active site" description="Proton acceptor" evidence="7 8">
    <location>
        <position position="182"/>
    </location>
</feature>
<dbReference type="UniPathway" id="UPA00028">
    <property type="reaction ID" value="UER00003"/>
</dbReference>
<comment type="similarity">
    <text evidence="2 7">Belongs to the PanB family.</text>
</comment>
<evidence type="ECO:0000313" key="12">
    <source>
        <dbReference type="Proteomes" id="UP000242972"/>
    </source>
</evidence>
<feature type="binding site" evidence="7 9">
    <location>
        <position position="113"/>
    </location>
    <ligand>
        <name>3-methyl-2-oxobutanoate</name>
        <dbReference type="ChEBI" id="CHEBI:11851"/>
    </ligand>
</feature>
<comment type="caution">
    <text evidence="11">The sequence shown here is derived from an EMBL/GenBank/DDBJ whole genome shotgun (WGS) entry which is preliminary data.</text>
</comment>
<comment type="subcellular location">
    <subcellularLocation>
        <location evidence="7">Cytoplasm</location>
    </subcellularLocation>
</comment>
<accession>A0A2T2XHK9</accession>
<keyword evidence="7 10" id="KW-0460">Magnesium</keyword>
<evidence type="ECO:0000313" key="11">
    <source>
        <dbReference type="EMBL" id="PSR33922.1"/>
    </source>
</evidence>
<dbReference type="PIRSF" id="PIRSF000388">
    <property type="entry name" value="Pantoate_hydroxy_MeTrfase"/>
    <property type="match status" value="1"/>
</dbReference>
<comment type="cofactor">
    <cofactor evidence="7 10">
        <name>Mg(2+)</name>
        <dbReference type="ChEBI" id="CHEBI:18420"/>
    </cofactor>
    <text evidence="7 10">Binds 1 Mg(2+) ion per subunit.</text>
</comment>
<comment type="subunit">
    <text evidence="3 7">Homodecamer; pentamer of dimers.</text>
</comment>
<dbReference type="EMBL" id="PXYW01000015">
    <property type="protein sequence ID" value="PSR33922.1"/>
    <property type="molecule type" value="Genomic_DNA"/>
</dbReference>
<dbReference type="PANTHER" id="PTHR20881:SF0">
    <property type="entry name" value="3-METHYL-2-OXOBUTANOATE HYDROXYMETHYLTRANSFERASE"/>
    <property type="match status" value="1"/>
</dbReference>
<feature type="binding site" evidence="7 9">
    <location>
        <begin position="45"/>
        <end position="46"/>
    </location>
    <ligand>
        <name>3-methyl-2-oxobutanoate</name>
        <dbReference type="ChEBI" id="CHEBI:11851"/>
    </ligand>
</feature>